<organism evidence="1 2">
    <name type="scientific">Vigna angularis var. angularis</name>
    <dbReference type="NCBI Taxonomy" id="157739"/>
    <lineage>
        <taxon>Eukaryota</taxon>
        <taxon>Viridiplantae</taxon>
        <taxon>Streptophyta</taxon>
        <taxon>Embryophyta</taxon>
        <taxon>Tracheophyta</taxon>
        <taxon>Spermatophyta</taxon>
        <taxon>Magnoliopsida</taxon>
        <taxon>eudicotyledons</taxon>
        <taxon>Gunneridae</taxon>
        <taxon>Pentapetalae</taxon>
        <taxon>rosids</taxon>
        <taxon>fabids</taxon>
        <taxon>Fabales</taxon>
        <taxon>Fabaceae</taxon>
        <taxon>Papilionoideae</taxon>
        <taxon>50 kb inversion clade</taxon>
        <taxon>NPAAA clade</taxon>
        <taxon>indigoferoid/millettioid clade</taxon>
        <taxon>Phaseoleae</taxon>
        <taxon>Vigna</taxon>
    </lineage>
</organism>
<evidence type="ECO:0000313" key="1">
    <source>
        <dbReference type="EMBL" id="BAT89946.1"/>
    </source>
</evidence>
<reference evidence="1 2" key="1">
    <citation type="journal article" date="2015" name="Sci. Rep.">
        <title>The power of single molecule real-time sequencing technology in the de novo assembly of a eukaryotic genome.</title>
        <authorList>
            <person name="Sakai H."/>
            <person name="Naito K."/>
            <person name="Ogiso-Tanaka E."/>
            <person name="Takahashi Y."/>
            <person name="Iseki K."/>
            <person name="Muto C."/>
            <person name="Satou K."/>
            <person name="Teruya K."/>
            <person name="Shiroma A."/>
            <person name="Shimoji M."/>
            <person name="Hirano T."/>
            <person name="Itoh T."/>
            <person name="Kaga A."/>
            <person name="Tomooka N."/>
        </authorList>
    </citation>
    <scope>NUCLEOTIDE SEQUENCE [LARGE SCALE GENOMIC DNA]</scope>
    <source>
        <strain evidence="2">cv. Shumari</strain>
    </source>
</reference>
<proteinExistence type="predicted"/>
<sequence length="81" mass="8941">MARHGLCGQRIKRDKPVLILSRSGQNIGRTRNCVPAICNFVYGGCHGSVIWLPEKMKDGIPGTMFGAGSAFGPFHVFYEMR</sequence>
<evidence type="ECO:0000313" key="2">
    <source>
        <dbReference type="Proteomes" id="UP000291084"/>
    </source>
</evidence>
<dbReference type="EMBL" id="AP015039">
    <property type="protein sequence ID" value="BAT89946.1"/>
    <property type="molecule type" value="Genomic_DNA"/>
</dbReference>
<accession>A0A0S3SAV6</accession>
<gene>
    <name evidence="1" type="primary">Vigan.06G108600</name>
    <name evidence="1" type="ORF">VIGAN_06108600</name>
</gene>
<dbReference type="AlphaFoldDB" id="A0A0S3SAV6"/>
<protein>
    <submittedName>
        <fullName evidence="1">Uncharacterized protein</fullName>
    </submittedName>
</protein>
<dbReference type="Proteomes" id="UP000291084">
    <property type="component" value="Chromosome 6"/>
</dbReference>
<keyword evidence="2" id="KW-1185">Reference proteome</keyword>
<name>A0A0S3SAV6_PHAAN</name>